<dbReference type="Proteomes" id="UP001209076">
    <property type="component" value="Unassembled WGS sequence"/>
</dbReference>
<name>A0ABT2PVI4_9MOLU</name>
<protein>
    <submittedName>
        <fullName evidence="1">Uncharacterized protein</fullName>
    </submittedName>
</protein>
<sequence length="73" mass="8480">MQIDKQIAEQSSSYVGYLILKVLNKRRECTIYDLYDSLNKSINLSSRQLMAGMIFLFSLGLLEFSEAKLWLIK</sequence>
<dbReference type="EMBL" id="JAOEGN010000003">
    <property type="protein sequence ID" value="MCU0104416.1"/>
    <property type="molecule type" value="Genomic_DNA"/>
</dbReference>
<evidence type="ECO:0000313" key="1">
    <source>
        <dbReference type="EMBL" id="MCU0104416.1"/>
    </source>
</evidence>
<evidence type="ECO:0000313" key="2">
    <source>
        <dbReference type="Proteomes" id="UP001209076"/>
    </source>
</evidence>
<gene>
    <name evidence="1" type="ORF">N7603_01945</name>
</gene>
<proteinExistence type="predicted"/>
<accession>A0ABT2PVI4</accession>
<comment type="caution">
    <text evidence="1">The sequence shown here is derived from an EMBL/GenBank/DDBJ whole genome shotgun (WGS) entry which is preliminary data.</text>
</comment>
<reference evidence="2" key="1">
    <citation type="submission" date="2023-07" db="EMBL/GenBank/DDBJ databases">
        <title>Novel Mycoplasma species identified in domestic and wild animals.</title>
        <authorList>
            <person name="Volokhov D.V."/>
            <person name="Furtak V.A."/>
            <person name="Zagorodnyaya T.A."/>
        </authorList>
    </citation>
    <scope>NUCLEOTIDE SEQUENCE [LARGE SCALE GENOMIC DNA]</scope>
    <source>
        <strain evidence="2">92-19</strain>
    </source>
</reference>
<keyword evidence="2" id="KW-1185">Reference proteome</keyword>
<dbReference type="RefSeq" id="WP_262095646.1">
    <property type="nucleotide sequence ID" value="NZ_JAOEGN010000003.1"/>
</dbReference>
<organism evidence="1 2">
    <name type="scientific">Paracholeplasma vituli</name>
    <dbReference type="NCBI Taxonomy" id="69473"/>
    <lineage>
        <taxon>Bacteria</taxon>
        <taxon>Bacillati</taxon>
        <taxon>Mycoplasmatota</taxon>
        <taxon>Mollicutes</taxon>
        <taxon>Acholeplasmatales</taxon>
        <taxon>Acholeplasmataceae</taxon>
        <taxon>Paracholeplasma</taxon>
    </lineage>
</organism>